<dbReference type="Pfam" id="PF00081">
    <property type="entry name" value="Sod_Fe_N"/>
    <property type="match status" value="1"/>
</dbReference>
<sequence>MQCQLQKGRISIIMQSSSQKISWLQDLNDWAERCEESIISFKHQGNFEDGVREEIDDWLNQFSQLREKANEHRVQLDRNESETRTDDTEDVRSLQGEAESLRERFATFVEELPNASVQKEETADNELETEQAEATVDTMEAEQVEATTDDTITGQTEATANDDAEPAFELSEADSDATQTKLPTDDADDEREEEELDDDDDRKSSRTVPIGEHKLPPLPYAYNALEPHISEEIMRLHHDKHHRSYVEGLNKAEKEMEKARKRGDFSLIKHWEGEAAFNGAGHYLHTIFWHNMSPNGGGKPTGDIKKEISRTFGSFDKFKKHFSNAAEKVQAVGWAILVWSPRSHRTEILQAEKHQNLSQQDAIPLLVLDVWEHAYYLQYHTKRKDYIDAWWNVVNWENVNHRFQVAQHVQWTPY</sequence>
<organism evidence="8 9">
    <name type="scientific">Lentibacillus cibarius</name>
    <dbReference type="NCBI Taxonomy" id="2583219"/>
    <lineage>
        <taxon>Bacteria</taxon>
        <taxon>Bacillati</taxon>
        <taxon>Bacillota</taxon>
        <taxon>Bacilli</taxon>
        <taxon>Bacillales</taxon>
        <taxon>Bacillaceae</taxon>
        <taxon>Lentibacillus</taxon>
    </lineage>
</organism>
<evidence type="ECO:0000313" key="8">
    <source>
        <dbReference type="EMBL" id="TMN22179.1"/>
    </source>
</evidence>
<dbReference type="EMBL" id="VCIA01000001">
    <property type="protein sequence ID" value="TMN22179.1"/>
    <property type="molecule type" value="Genomic_DNA"/>
</dbReference>
<keyword evidence="3" id="KW-0479">Metal-binding</keyword>
<dbReference type="AlphaFoldDB" id="A0A5S3QKA7"/>
<dbReference type="EC" id="1.15.1.1" evidence="2"/>
<name>A0A5S3QKA7_9BACI</name>
<dbReference type="InterPro" id="IPR019833">
    <property type="entry name" value="Mn/Fe_SOD_BS"/>
</dbReference>
<dbReference type="GO" id="GO:0004784">
    <property type="term" value="F:superoxide dismutase activity"/>
    <property type="evidence" value="ECO:0007669"/>
    <property type="project" value="UniProtKB-EC"/>
</dbReference>
<dbReference type="GO" id="GO:0046872">
    <property type="term" value="F:metal ion binding"/>
    <property type="evidence" value="ECO:0007669"/>
    <property type="project" value="UniProtKB-KW"/>
</dbReference>
<dbReference type="PRINTS" id="PR01703">
    <property type="entry name" value="MNSODISMTASE"/>
</dbReference>
<dbReference type="InterPro" id="IPR001189">
    <property type="entry name" value="Mn/Fe_SOD"/>
</dbReference>
<evidence type="ECO:0000259" key="6">
    <source>
        <dbReference type="Pfam" id="PF00081"/>
    </source>
</evidence>
<dbReference type="InterPro" id="IPR036314">
    <property type="entry name" value="SOD_C_sf"/>
</dbReference>
<dbReference type="Proteomes" id="UP000306980">
    <property type="component" value="Unassembled WGS sequence"/>
</dbReference>
<feature type="compositionally biased region" description="Acidic residues" evidence="5">
    <location>
        <begin position="185"/>
        <end position="200"/>
    </location>
</feature>
<dbReference type="InterPro" id="IPR036324">
    <property type="entry name" value="Mn/Fe_SOD_N_sf"/>
</dbReference>
<feature type="region of interest" description="Disordered" evidence="5">
    <location>
        <begin position="112"/>
        <end position="219"/>
    </location>
</feature>
<evidence type="ECO:0000256" key="2">
    <source>
        <dbReference type="ARBA" id="ARBA00012682"/>
    </source>
</evidence>
<feature type="domain" description="Manganese/iron superoxide dismutase C-terminal" evidence="7">
    <location>
        <begin position="300"/>
        <end position="402"/>
    </location>
</feature>
<feature type="region of interest" description="Disordered" evidence="5">
    <location>
        <begin position="70"/>
        <end position="98"/>
    </location>
</feature>
<evidence type="ECO:0000256" key="1">
    <source>
        <dbReference type="ARBA" id="ARBA00008714"/>
    </source>
</evidence>
<reference evidence="8 9" key="1">
    <citation type="submission" date="2019-05" db="EMBL/GenBank/DDBJ databases">
        <title>Genomic analysis of Lentibacillus sp. NKC220-2.</title>
        <authorList>
            <person name="Oh Y.J."/>
        </authorList>
    </citation>
    <scope>NUCLEOTIDE SEQUENCE [LARGE SCALE GENOMIC DNA]</scope>
    <source>
        <strain evidence="8 9">NKC220-2</strain>
    </source>
</reference>
<keyword evidence="4" id="KW-0560">Oxidoreductase</keyword>
<dbReference type="Pfam" id="PF02777">
    <property type="entry name" value="Sod_Fe_C"/>
    <property type="match status" value="1"/>
</dbReference>
<dbReference type="SUPFAM" id="SSF54719">
    <property type="entry name" value="Fe,Mn superoxide dismutase (SOD), C-terminal domain"/>
    <property type="match status" value="1"/>
</dbReference>
<feature type="compositionally biased region" description="Basic and acidic residues" evidence="5">
    <location>
        <begin position="70"/>
        <end position="92"/>
    </location>
</feature>
<dbReference type="SUPFAM" id="SSF46609">
    <property type="entry name" value="Fe,Mn superoxide dismutase (SOD), N-terminal domain"/>
    <property type="match status" value="1"/>
</dbReference>
<dbReference type="PANTHER" id="PTHR11404">
    <property type="entry name" value="SUPEROXIDE DISMUTASE 2"/>
    <property type="match status" value="1"/>
</dbReference>
<evidence type="ECO:0000313" key="9">
    <source>
        <dbReference type="Proteomes" id="UP000306980"/>
    </source>
</evidence>
<dbReference type="InterPro" id="IPR019831">
    <property type="entry name" value="Mn/Fe_SOD_N"/>
</dbReference>
<dbReference type="FunFam" id="3.55.40.20:FF:000004">
    <property type="entry name" value="Superoxide dismutase [Fe]"/>
    <property type="match status" value="1"/>
</dbReference>
<dbReference type="Gene3D" id="1.10.287.990">
    <property type="entry name" value="Fe,Mn superoxide dismutase (SOD) domain"/>
    <property type="match status" value="1"/>
</dbReference>
<feature type="compositionally biased region" description="Acidic residues" evidence="5">
    <location>
        <begin position="160"/>
        <end position="175"/>
    </location>
</feature>
<proteinExistence type="inferred from homology"/>
<feature type="domain" description="Manganese/iron superoxide dismutase N-terminal" evidence="6">
    <location>
        <begin position="212"/>
        <end position="293"/>
    </location>
</feature>
<dbReference type="InterPro" id="IPR050265">
    <property type="entry name" value="Fe/Mn_Superoxide_Dismutase"/>
</dbReference>
<evidence type="ECO:0000259" key="7">
    <source>
        <dbReference type="Pfam" id="PF02777"/>
    </source>
</evidence>
<accession>A0A5S3QKA7</accession>
<comment type="similarity">
    <text evidence="1">Belongs to the iron/manganese superoxide dismutase family.</text>
</comment>
<evidence type="ECO:0000256" key="5">
    <source>
        <dbReference type="SAM" id="MobiDB-lite"/>
    </source>
</evidence>
<dbReference type="PROSITE" id="PS00088">
    <property type="entry name" value="SOD_MN"/>
    <property type="match status" value="1"/>
</dbReference>
<dbReference type="OrthoDB" id="9803125at2"/>
<dbReference type="PANTHER" id="PTHR11404:SF6">
    <property type="entry name" value="SUPEROXIDE DISMUTASE [MN], MITOCHONDRIAL"/>
    <property type="match status" value="1"/>
</dbReference>
<dbReference type="InterPro" id="IPR019832">
    <property type="entry name" value="Mn/Fe_SOD_C"/>
</dbReference>
<protein>
    <recommendedName>
        <fullName evidence="2">superoxide dismutase</fullName>
        <ecNumber evidence="2">1.15.1.1</ecNumber>
    </recommendedName>
</protein>
<comment type="caution">
    <text evidence="8">The sequence shown here is derived from an EMBL/GenBank/DDBJ whole genome shotgun (WGS) entry which is preliminary data.</text>
</comment>
<dbReference type="Gene3D" id="3.55.40.20">
    <property type="entry name" value="Iron/manganese superoxide dismutase, C-terminal domain"/>
    <property type="match status" value="1"/>
</dbReference>
<dbReference type="FunFam" id="1.10.287.990:FF:000001">
    <property type="entry name" value="Superoxide dismutase"/>
    <property type="match status" value="1"/>
</dbReference>
<gene>
    <name evidence="8" type="ORF">FFL34_08600</name>
</gene>
<feature type="compositionally biased region" description="Polar residues" evidence="5">
    <location>
        <begin position="145"/>
        <end position="159"/>
    </location>
</feature>
<evidence type="ECO:0000256" key="3">
    <source>
        <dbReference type="ARBA" id="ARBA00022723"/>
    </source>
</evidence>
<evidence type="ECO:0000256" key="4">
    <source>
        <dbReference type="ARBA" id="ARBA00023002"/>
    </source>
</evidence>